<organism evidence="7">
    <name type="scientific">hydrothermal vent metagenome</name>
    <dbReference type="NCBI Taxonomy" id="652676"/>
    <lineage>
        <taxon>unclassified sequences</taxon>
        <taxon>metagenomes</taxon>
        <taxon>ecological metagenomes</taxon>
    </lineage>
</organism>
<protein>
    <recommendedName>
        <fullName evidence="8">DUF350 domain-containing protein</fullName>
    </recommendedName>
</protein>
<reference evidence="7" key="1">
    <citation type="submission" date="2015-10" db="EMBL/GenBank/DDBJ databases">
        <authorList>
            <person name="Gilbert D.G."/>
        </authorList>
    </citation>
    <scope>NUCLEOTIDE SEQUENCE</scope>
</reference>
<dbReference type="Pfam" id="PF03994">
    <property type="entry name" value="DUF350"/>
    <property type="match status" value="2"/>
</dbReference>
<sequence length="283" mass="29955">MILQQYGIYFSYAALCFLLMVILKYLLNFRANKVYSAEAELSGGNIAVGLRRSGAQLGLAIALLGALSGSSAETLVSDLLLTAGYGALAIGFILSTLYIADRAVLPGVRNLEELKNNNIAVGIVEFGMLIATGIIAYASILGEQGGVLSSVVHFAAGQAILILLTLVFEKVVTRKVAFIPAIAAGEIASGIYLSGKLIAYSLILKSAIIGETHAITVTDKAMEFLTFAFVGMLFLYMFELLLDKFIITSTTVTEILSDNKIVQSLQLSACKVGIALILSAGIL</sequence>
<accession>A0A160TCU9</accession>
<feature type="transmembrane region" description="Helical" evidence="6">
    <location>
        <begin position="146"/>
        <end position="166"/>
    </location>
</feature>
<comment type="subcellular location">
    <subcellularLocation>
        <location evidence="1">Cell membrane</location>
        <topology evidence="1">Multi-pass membrane protein</topology>
    </subcellularLocation>
</comment>
<keyword evidence="4 6" id="KW-1133">Transmembrane helix</keyword>
<dbReference type="PANTHER" id="PTHR40043:SF1">
    <property type="entry name" value="UPF0719 INNER MEMBRANE PROTEIN YJFL"/>
    <property type="match status" value="1"/>
</dbReference>
<keyword evidence="3 6" id="KW-0812">Transmembrane</keyword>
<feature type="transmembrane region" description="Helical" evidence="6">
    <location>
        <begin position="79"/>
        <end position="99"/>
    </location>
</feature>
<evidence type="ECO:0000256" key="2">
    <source>
        <dbReference type="ARBA" id="ARBA00022475"/>
    </source>
</evidence>
<dbReference type="InterPro" id="IPR007140">
    <property type="entry name" value="DUF350"/>
</dbReference>
<evidence type="ECO:0000256" key="6">
    <source>
        <dbReference type="SAM" id="Phobius"/>
    </source>
</evidence>
<evidence type="ECO:0000256" key="1">
    <source>
        <dbReference type="ARBA" id="ARBA00004651"/>
    </source>
</evidence>
<evidence type="ECO:0000256" key="4">
    <source>
        <dbReference type="ARBA" id="ARBA00022989"/>
    </source>
</evidence>
<keyword evidence="2" id="KW-1003">Cell membrane</keyword>
<dbReference type="PANTHER" id="PTHR40043">
    <property type="entry name" value="UPF0719 INNER MEMBRANE PROTEIN YJFL"/>
    <property type="match status" value="1"/>
</dbReference>
<feature type="transmembrane region" description="Helical" evidence="6">
    <location>
        <begin position="119"/>
        <end position="140"/>
    </location>
</feature>
<evidence type="ECO:0000256" key="5">
    <source>
        <dbReference type="ARBA" id="ARBA00023136"/>
    </source>
</evidence>
<feature type="transmembrane region" description="Helical" evidence="6">
    <location>
        <begin position="6"/>
        <end position="27"/>
    </location>
</feature>
<dbReference type="AlphaFoldDB" id="A0A160TCU9"/>
<evidence type="ECO:0000256" key="3">
    <source>
        <dbReference type="ARBA" id="ARBA00022692"/>
    </source>
</evidence>
<gene>
    <name evidence="7" type="ORF">MGWOODY_Tha2479</name>
</gene>
<evidence type="ECO:0008006" key="8">
    <source>
        <dbReference type="Google" id="ProtNLM"/>
    </source>
</evidence>
<feature type="transmembrane region" description="Helical" evidence="6">
    <location>
        <begin position="178"/>
        <end position="204"/>
    </location>
</feature>
<dbReference type="GO" id="GO:0005886">
    <property type="term" value="C:plasma membrane"/>
    <property type="evidence" value="ECO:0007669"/>
    <property type="project" value="UniProtKB-SubCell"/>
</dbReference>
<feature type="transmembrane region" description="Helical" evidence="6">
    <location>
        <begin position="224"/>
        <end position="242"/>
    </location>
</feature>
<keyword evidence="5 6" id="KW-0472">Membrane</keyword>
<dbReference type="EMBL" id="CZQC01000065">
    <property type="protein sequence ID" value="CUS42355.1"/>
    <property type="molecule type" value="Genomic_DNA"/>
</dbReference>
<evidence type="ECO:0000313" key="7">
    <source>
        <dbReference type="EMBL" id="CUS42355.1"/>
    </source>
</evidence>
<name>A0A160TCU9_9ZZZZ</name>
<feature type="transmembrane region" description="Helical" evidence="6">
    <location>
        <begin position="48"/>
        <end position="67"/>
    </location>
</feature>
<proteinExistence type="predicted"/>